<feature type="transmembrane region" description="Helical" evidence="1">
    <location>
        <begin position="142"/>
        <end position="164"/>
    </location>
</feature>
<dbReference type="STRING" id="393003.SAMN05660461_2529"/>
<organism evidence="2 3">
    <name type="scientific">Chitinophaga ginsengisegetis</name>
    <dbReference type="NCBI Taxonomy" id="393003"/>
    <lineage>
        <taxon>Bacteria</taxon>
        <taxon>Pseudomonadati</taxon>
        <taxon>Bacteroidota</taxon>
        <taxon>Chitinophagia</taxon>
        <taxon>Chitinophagales</taxon>
        <taxon>Chitinophagaceae</taxon>
        <taxon>Chitinophaga</taxon>
    </lineage>
</organism>
<reference evidence="2 3" key="1">
    <citation type="submission" date="2017-02" db="EMBL/GenBank/DDBJ databases">
        <authorList>
            <person name="Peterson S.W."/>
        </authorList>
    </citation>
    <scope>NUCLEOTIDE SEQUENCE [LARGE SCALE GENOMIC DNA]</scope>
    <source>
        <strain evidence="2 3">DSM 18108</strain>
    </source>
</reference>
<proteinExistence type="predicted"/>
<sequence>MNRQTYITNELMQIAPGTNWPAEVPFTVPAGYFEHLPAAILLQIQLEDLRSGTTAVPNQPQTVPAGYFEGLPQAILQRIQTEEETSSLTFVHAELEAISPFLAAIPKQTPFTVPTGYFESLRANSSPVIPLRVAHRNRTATWLKWTVAACLTAFIGSSAILFVINNNNHHNTIERQLEDLNDQDIVNYLQTHTDPFDNEAFFASSAETSPVQSQLNEAVPLEAIEKYLQRTDLSKEVLPENK</sequence>
<evidence type="ECO:0000256" key="1">
    <source>
        <dbReference type="SAM" id="Phobius"/>
    </source>
</evidence>
<accession>A0A1T5NPZ2</accession>
<protein>
    <submittedName>
        <fullName evidence="2">Uncharacterized protein</fullName>
    </submittedName>
</protein>
<dbReference type="Proteomes" id="UP000190166">
    <property type="component" value="Unassembled WGS sequence"/>
</dbReference>
<gene>
    <name evidence="2" type="ORF">SAMN05660461_2529</name>
</gene>
<dbReference type="AlphaFoldDB" id="A0A1T5NPZ2"/>
<dbReference type="EMBL" id="FUZZ01000001">
    <property type="protein sequence ID" value="SKD02436.1"/>
    <property type="molecule type" value="Genomic_DNA"/>
</dbReference>
<keyword evidence="1" id="KW-0812">Transmembrane</keyword>
<keyword evidence="1" id="KW-1133">Transmembrane helix</keyword>
<keyword evidence="3" id="KW-1185">Reference proteome</keyword>
<evidence type="ECO:0000313" key="3">
    <source>
        <dbReference type="Proteomes" id="UP000190166"/>
    </source>
</evidence>
<keyword evidence="1" id="KW-0472">Membrane</keyword>
<evidence type="ECO:0000313" key="2">
    <source>
        <dbReference type="EMBL" id="SKD02436.1"/>
    </source>
</evidence>
<name>A0A1T5NPZ2_9BACT</name>